<keyword evidence="6" id="KW-0833">Ubl conjugation pathway</keyword>
<dbReference type="KEGG" id="ptv:AA957_11165"/>
<dbReference type="SMART" id="SM00369">
    <property type="entry name" value="LRR_TYP"/>
    <property type="match status" value="6"/>
</dbReference>
<dbReference type="GO" id="GO:0061630">
    <property type="term" value="F:ubiquitin protein ligase activity"/>
    <property type="evidence" value="ECO:0007669"/>
    <property type="project" value="UniProtKB-EC"/>
</dbReference>
<dbReference type="InterPro" id="IPR046673">
    <property type="entry name" value="ToxA_N"/>
</dbReference>
<reference evidence="10" key="2">
    <citation type="submission" date="2015-05" db="EMBL/GenBank/DDBJ databases">
        <authorList>
            <person name="Swarnkar M.K."/>
            <person name="Vyas P."/>
            <person name="Rahi P."/>
            <person name="Thakur R."/>
            <person name="Thakur N."/>
            <person name="Singh A.K."/>
            <person name="Gulati A."/>
        </authorList>
    </citation>
    <scope>NUCLEOTIDE SEQUENCE [LARGE SCALE GENOMIC DNA]</scope>
    <source>
        <strain evidence="10">745</strain>
    </source>
</reference>
<dbReference type="PATRIC" id="fig|200450.3.peg.2304"/>
<dbReference type="InterPro" id="IPR050216">
    <property type="entry name" value="LRR_domain-containing"/>
</dbReference>
<feature type="active site" description="Glycyl thioester intermediate" evidence="6">
    <location>
        <position position="2124"/>
    </location>
</feature>
<dbReference type="Gene3D" id="1.20.58.360">
    <property type="entry name" value="Shigella T3SS effector IpaH defines"/>
    <property type="match status" value="1"/>
</dbReference>
<comment type="catalytic activity">
    <reaction evidence="1">
        <text>S-ubiquitinyl-[E2 ubiquitin-conjugating enzyme]-L-cysteine + [acceptor protein]-L-lysine = [E2 ubiquitin-conjugating enzyme]-L-cysteine + N(6)-ubiquitinyl-[acceptor protein]-L-lysine.</text>
        <dbReference type="EC" id="2.3.2.27"/>
    </reaction>
</comment>
<protein>
    <recommendedName>
        <fullName evidence="2">RING-type E3 ubiquitin transferase</fullName>
        <ecNumber evidence="2">2.3.2.27</ecNumber>
    </recommendedName>
</protein>
<evidence type="ECO:0000313" key="10">
    <source>
        <dbReference type="Proteomes" id="UP000036608"/>
    </source>
</evidence>
<keyword evidence="5" id="KW-0843">Virulence</keyword>
<dbReference type="OrthoDB" id="1467561at2"/>
<keyword evidence="6" id="KW-0832">Ubl conjugation</keyword>
<evidence type="ECO:0000256" key="3">
    <source>
        <dbReference type="ARBA" id="ARBA00022614"/>
    </source>
</evidence>
<gene>
    <name evidence="9" type="ORF">AA957_11165</name>
</gene>
<dbReference type="GO" id="GO:0005737">
    <property type="term" value="C:cytoplasm"/>
    <property type="evidence" value="ECO:0007669"/>
    <property type="project" value="TreeGrafter"/>
</dbReference>
<dbReference type="InterPro" id="IPR003591">
    <property type="entry name" value="Leu-rich_rpt_typical-subtyp"/>
</dbReference>
<comment type="PTM">
    <text evidence="6">Ubiquitinated in the presence of host E1 ubiquitin-activating enzyme, E2 ubiquitin-conjugating enzyme and ubiquitin.</text>
</comment>
<dbReference type="PANTHER" id="PTHR48051">
    <property type="match status" value="1"/>
</dbReference>
<keyword evidence="4" id="KW-0677">Repeat</keyword>
<dbReference type="InterPro" id="IPR001611">
    <property type="entry name" value="Leu-rich_rpt"/>
</dbReference>
<keyword evidence="6" id="KW-1035">Host cytoplasm</keyword>
<accession>A0A0H5A6I8</accession>
<dbReference type="GO" id="GO:0005576">
    <property type="term" value="C:extracellular region"/>
    <property type="evidence" value="ECO:0007669"/>
    <property type="project" value="UniProtKB-UniRule"/>
</dbReference>
<keyword evidence="6" id="KW-0964">Secreted</keyword>
<name>A0A0H5A6I8_9PSED</name>
<dbReference type="Pfam" id="PF20178">
    <property type="entry name" value="ToxA_N"/>
    <property type="match status" value="1"/>
</dbReference>
<dbReference type="PANTHER" id="PTHR48051:SF46">
    <property type="entry name" value="LEUCINE RICH REPEAT-CONTAINING DOMAIN PROTEIN"/>
    <property type="match status" value="1"/>
</dbReference>
<keyword evidence="6" id="KW-0808">Transferase</keyword>
<evidence type="ECO:0000256" key="4">
    <source>
        <dbReference type="ARBA" id="ARBA00022737"/>
    </source>
</evidence>
<dbReference type="GO" id="GO:0016567">
    <property type="term" value="P:protein ubiquitination"/>
    <property type="evidence" value="ECO:0007669"/>
    <property type="project" value="InterPro"/>
</dbReference>
<dbReference type="EMBL" id="CP011507">
    <property type="protein sequence ID" value="AKS06649.1"/>
    <property type="molecule type" value="Genomic_DNA"/>
</dbReference>
<evidence type="ECO:0000256" key="2">
    <source>
        <dbReference type="ARBA" id="ARBA00012483"/>
    </source>
</evidence>
<keyword evidence="3" id="KW-0433">Leucine-rich repeat</keyword>
<evidence type="ECO:0000256" key="7">
    <source>
        <dbReference type="SAM" id="MobiDB-lite"/>
    </source>
</evidence>
<dbReference type="InterPro" id="IPR032675">
    <property type="entry name" value="LRR_dom_sf"/>
</dbReference>
<comment type="similarity">
    <text evidence="6">Belongs to the LRR-containing bacterial E3 ligase family.</text>
</comment>
<dbReference type="Proteomes" id="UP000036608">
    <property type="component" value="Chromosome"/>
</dbReference>
<evidence type="ECO:0000313" key="9">
    <source>
        <dbReference type="EMBL" id="AKS06649.1"/>
    </source>
</evidence>
<evidence type="ECO:0000259" key="8">
    <source>
        <dbReference type="PROSITE" id="PS52053"/>
    </source>
</evidence>
<dbReference type="InterPro" id="IPR029487">
    <property type="entry name" value="NEL_dom"/>
</dbReference>
<dbReference type="Gene3D" id="3.80.10.10">
    <property type="entry name" value="Ribonuclease Inhibitor"/>
    <property type="match status" value="3"/>
</dbReference>
<feature type="region of interest" description="Disordered" evidence="7">
    <location>
        <begin position="2000"/>
        <end position="2029"/>
    </location>
</feature>
<feature type="domain" description="NEL" evidence="8">
    <location>
        <begin position="2037"/>
        <end position="2337"/>
    </location>
</feature>
<dbReference type="Pfam" id="PF14496">
    <property type="entry name" value="NEL"/>
    <property type="match status" value="1"/>
</dbReference>
<dbReference type="PROSITE" id="PS51450">
    <property type="entry name" value="LRR"/>
    <property type="match status" value="3"/>
</dbReference>
<dbReference type="RefSeq" id="WP_049710251.1">
    <property type="nucleotide sequence ID" value="NZ_CP011507.1"/>
</dbReference>
<reference evidence="9 10" key="1">
    <citation type="journal article" date="2015" name="Genome Announc.">
        <title>Complete Genome Sequence of the Rhizobacterium Pseudomonas trivialis Strain IHBB745 with Multiple Plant Growth-Promoting Activities and Tolerance to Desiccation and Alkalinity.</title>
        <authorList>
            <person name="Gulati A."/>
            <person name="Swarnkar M.K."/>
            <person name="Vyas P."/>
            <person name="Rahi P."/>
            <person name="Thakur R."/>
            <person name="Thakur N."/>
            <person name="Singh A.K."/>
        </authorList>
    </citation>
    <scope>NUCLEOTIDE SEQUENCE [LARGE SCALE GENOMIC DNA]</scope>
    <source>
        <strain evidence="10">745</strain>
    </source>
</reference>
<organism evidence="9 10">
    <name type="scientific">Pseudomonas trivialis</name>
    <dbReference type="NCBI Taxonomy" id="200450"/>
    <lineage>
        <taxon>Bacteria</taxon>
        <taxon>Pseudomonadati</taxon>
        <taxon>Pseudomonadota</taxon>
        <taxon>Gammaproteobacteria</taxon>
        <taxon>Pseudomonadales</taxon>
        <taxon>Pseudomonadaceae</taxon>
        <taxon>Pseudomonas</taxon>
    </lineage>
</organism>
<dbReference type="EC" id="2.3.2.27" evidence="2"/>
<evidence type="ECO:0000256" key="1">
    <source>
        <dbReference type="ARBA" id="ARBA00000900"/>
    </source>
</evidence>
<dbReference type="PROSITE" id="PS52053">
    <property type="entry name" value="NEL"/>
    <property type="match status" value="1"/>
</dbReference>
<evidence type="ECO:0000256" key="6">
    <source>
        <dbReference type="PROSITE-ProRule" id="PRU01398"/>
    </source>
</evidence>
<sequence length="2337" mass="259014">MADLPSATPAATQSIHREFLERSSPSWLISATSSRREQFKAAPTQLPDWYLRASPVQQKTLSDKYTASLTAQTALDKAFASLQDIDTFAEPLLIKALQEQFKVQLDVNNTLLQLRTRVEYLQPQATYGTFEVVRLPLLQAALHNFEESECEEGAFDASSGFVIETSGAEKFEAVTTSLTVAQFTGLCRSLDIGAQYQRYLKDFVSPKDSVANQVLRHTFSAARKADLAAAAEQALLTQAIGPDDYQMIVSVINGENHPWMGTRQVWFRDLGLMHKRMTGCIAFVICEKYRYTDDLVLYIPHDPYNPLKRVTYAQMRAMFKQRFTTRDTAAPDDGSPTTYQRFFSQFVRYGDLPTYFGELTTTTPAPGALVGLKVYSPFLIHFLRGISPFKTVEAASDPEPIKRLNPDPFLNPSTMNQKGRIGWEDNLDLWTYLFEQHRDKLLADALSHAVPTANVDARVRSEKFAKLFNIGFLALNVFSMFVPVLGEVMMGVMAGQLLYTTLEGSIEWAEGDRRAAKAHLVDVAENLAFLALMAGGAKVIGKLSAAKPEPLIEALDPVTLPNGEARLWKPDLQGYESPVNLPADAAPNAQGQFHHEGKNYIRQSGKVYEKTFDPTLNAWRIKHPTDPAAYEPPLSHNGAGAWRHTLERPLAWNRTTLMRRIGHKVDRFTDEQLLQIADISGTSDNTLRKMHLDDAPPPAALADTLRLFTADADVAQVIEQVSSGQAVDGRYLYSLPLFTELPRWPVGRVLEVFEGPGLTGPLQRYGTERLFPGVKLKPPIRVSRADVLSNKLPAQILDALDESEIVGLLGGEGARVRETRPQEFRKQLADYARSRQPALFDSLYKGTEAPDALVAKLQRMYPGLSEHAAQSVLADASGEQLGRFQSTGRVPLGMQEQARWYVRQDRLSRAYAGLHMENMAAADSKRLALHTLSKLPGWQDLVRLEIREDSISGRLLDSVGSQTAAHTKYLVKKGPHFQAFNERGEALNSLPRHGDNFYPSVMHALPDEARQALGIPHVGQSQDLRRAIIDYAAEHRVASAQIVEGAPTRQSWFKPPRRISEKQIGYLASGRGEGTSPSLVSRVRDVYPQMTEGQANGFIFKQMIEGKNDTQIFSLLNNRQREWQQLNATLSAWQLDEPASTAIRQFPMGSRQEVVRALKSSWQNAPLAELPGLDRLTLECDSPLPALDADFSHVRTLSISGPGMIEGHIDQLLGYFPEVQELTLSRAATSPSSVPAALEGLQALKRLKIFSAAQLASSELARLEAMTGLEALDLYSTRGYSIAEPLRALDVSRLSKLRSLKLSGAGHQDFPLGVLKLPELKRLDLKGSSVDQIPAQLFEPGSESVWSGLSMDWSRFTRERFKVAYDYVRSHPEHLMDQDEMVREYCSGVLDDGLGRIRNFTTSIRGLLNSVFFARWATAQAQFDAIEALSTEYAELSRILDSWLSLDVAGREFSSRSEINLALRKVWNEGLVQRYGIPLTSTVALPEMLVSELPILPATGFEHVTQLLLPGSRVPAPQMSGFIRGFSGLQRLDVSGCNLTELALGEWPSLQHLNLGNNPLASLDVSGLSQLQALNLQGSTLPTWPKGAEQLPQLSWLNLRDSAITRLPESALAEDRVILSADLAGAHLDDEAKAAVILARQRVEQTLGLSDGTLDRFERQPPGAVFPPTESGTGLAHQLLPLLAPNPGDGMLSPVQQLQRLHPALGTDGAAQWLERLRSEGLSDLQVGDRISAWEQTFEALTRRFNSWLFTRTFSLGQDRLVTSQSRRLAGEKMLSRWLDGVSNVVGDTGRELNFDGLILGELPELPVTFASIETLNLTGVQLSEASCGGFLRGFPNLHTLVLSSNPLRVIPEVVGSLSGLRRLELSAIDVNDAEGLYPTLMRLEQLQWLDISYCNLPTFRIDPTRRLHTLNLSDNSLTLWPGNALQATSLRRLDLSRNEIAEVPDEALEGVHDVLMAGVDLSDNYDLALDDLLRLQAYARRTGSDSALGISRDGLQELIDGFDSPSSGDNGVDSDGEGVPDLAPAQPDETLDRAFTGDEYRDPWLHNLPPEEIAHNSELWRQLAAEPGNEAFFNLLSLLRDTKDFRQVRAALKHRVWVVMEAAAGETELRETLFRASDTHGTCADGRILTFAGLEAKVYVANVLSEINPTDRVGTGDALWDLSLKLFFRDQVELLASKHTAGRDAAEVRLKYLIGLRTRLRLPGVPETMIYDTPISGAPMQKAAKDIVDLVKTEVFYQDLISRDYWVGWLKEWYPEDFAALDERRGSRLETFMTHYPDPEAASYNAAKSDMEFDVESDQTVTHIALSKRLVTALNLTVPDWALSGTSANLAGPSTH</sequence>
<proteinExistence type="inferred from homology"/>
<evidence type="ECO:0000256" key="5">
    <source>
        <dbReference type="ARBA" id="ARBA00023026"/>
    </source>
</evidence>
<dbReference type="SUPFAM" id="SSF52058">
    <property type="entry name" value="L domain-like"/>
    <property type="match status" value="2"/>
</dbReference>